<dbReference type="PANTHER" id="PTHR48022:SF60">
    <property type="entry name" value="MAJOR FACILITATOR SUPERFAMILY (MFS) PROFILE DOMAIN-CONTAINING PROTEIN"/>
    <property type="match status" value="1"/>
</dbReference>
<dbReference type="RefSeq" id="XP_056486760.1">
    <property type="nucleotide sequence ID" value="XM_056631209.1"/>
</dbReference>
<dbReference type="InterPro" id="IPR005828">
    <property type="entry name" value="MFS_sugar_transport-like"/>
</dbReference>
<dbReference type="Gene3D" id="1.20.1250.20">
    <property type="entry name" value="MFS general substrate transporter like domains"/>
    <property type="match status" value="1"/>
</dbReference>
<feature type="domain" description="Major facilitator superfamily (MFS) profile" evidence="9">
    <location>
        <begin position="23"/>
        <end position="485"/>
    </location>
</feature>
<organism evidence="10 11">
    <name type="scientific">Penicillium cosmopolitanum</name>
    <dbReference type="NCBI Taxonomy" id="1131564"/>
    <lineage>
        <taxon>Eukaryota</taxon>
        <taxon>Fungi</taxon>
        <taxon>Dikarya</taxon>
        <taxon>Ascomycota</taxon>
        <taxon>Pezizomycotina</taxon>
        <taxon>Eurotiomycetes</taxon>
        <taxon>Eurotiomycetidae</taxon>
        <taxon>Eurotiales</taxon>
        <taxon>Aspergillaceae</taxon>
        <taxon>Penicillium</taxon>
    </lineage>
</organism>
<sequence length="567" mass="62919">MVFRAVEDRPTPKEVYNWRLYIEAMVIATGSLLFGYDSAFVGTTISRESFLTDFGITAANSSAISSNITSVFQAGAFFGAIFCFFFTERLGRKWTLQINVFIFIIGAVLMTAATHQLGLIYAGRVLTGIGCGAITAAVPSYIAELSIPSIRGILTGFFECAYQIGSLIGFWINYGITQNMSATSSTSWRVPMAVQLIPGCILLVGGFFLHESPLWLMRKERHAEAHQALETLRKLPIEHEYLQQEVRLIQNRLNEEASVASKYGTGPWAFFRGAMDEFSRRGMRNRVFLVFCSFALQNFAGAAAINYYSPTLFTSIGIKDTSLYTGIYGLVKAVASLIFYIFLIDSIGRRRPVIVSSVACSLCLWYIGAYVKVANPAAAIKAGDALSDSTTRGGQAATAMIMIYAVFWSFGLNGIPWIVSAEIFPGALRNFSGTWAALVQWLTQFIISKCLPYIFKAFGYGTWFFFASILIIATIWAFFLLPETKGLTIEQMDMILYVSNNPYIRLPLTTLLVAVINPDIVVFPTRELQKSIFQQFQLSIQPNPARQNIMKKSEDVSRAFGIGRVAL</sequence>
<keyword evidence="3 7" id="KW-0813">Transport</keyword>
<evidence type="ECO:0000256" key="7">
    <source>
        <dbReference type="RuleBase" id="RU003346"/>
    </source>
</evidence>
<feature type="transmembrane region" description="Helical" evidence="8">
    <location>
        <begin position="396"/>
        <end position="419"/>
    </location>
</feature>
<feature type="non-terminal residue" evidence="10">
    <location>
        <position position="1"/>
    </location>
</feature>
<dbReference type="Proteomes" id="UP001147747">
    <property type="component" value="Unassembled WGS sequence"/>
</dbReference>
<proteinExistence type="inferred from homology"/>
<evidence type="ECO:0000256" key="5">
    <source>
        <dbReference type="ARBA" id="ARBA00022989"/>
    </source>
</evidence>
<dbReference type="InterPro" id="IPR036259">
    <property type="entry name" value="MFS_trans_sf"/>
</dbReference>
<dbReference type="OrthoDB" id="508119at2759"/>
<feature type="transmembrane region" description="Helical" evidence="8">
    <location>
        <begin position="153"/>
        <end position="172"/>
    </location>
</feature>
<reference evidence="10" key="1">
    <citation type="submission" date="2022-12" db="EMBL/GenBank/DDBJ databases">
        <authorList>
            <person name="Petersen C."/>
        </authorList>
    </citation>
    <scope>NUCLEOTIDE SEQUENCE</scope>
    <source>
        <strain evidence="10">IBT 29677</strain>
    </source>
</reference>
<dbReference type="NCBIfam" id="TIGR00879">
    <property type="entry name" value="SP"/>
    <property type="match status" value="1"/>
</dbReference>
<evidence type="ECO:0000259" key="9">
    <source>
        <dbReference type="PROSITE" id="PS50850"/>
    </source>
</evidence>
<feature type="transmembrane region" description="Helical" evidence="8">
    <location>
        <begin position="192"/>
        <end position="209"/>
    </location>
</feature>
<dbReference type="InterPro" id="IPR003663">
    <property type="entry name" value="Sugar/inositol_transpt"/>
</dbReference>
<gene>
    <name evidence="10" type="ORF">N7509_006572</name>
</gene>
<keyword evidence="11" id="KW-1185">Reference proteome</keyword>
<dbReference type="InterPro" id="IPR005829">
    <property type="entry name" value="Sugar_transporter_CS"/>
</dbReference>
<feature type="transmembrane region" description="Helical" evidence="8">
    <location>
        <begin position="321"/>
        <end position="341"/>
    </location>
</feature>
<dbReference type="PROSITE" id="PS00217">
    <property type="entry name" value="SUGAR_TRANSPORT_2"/>
    <property type="match status" value="1"/>
</dbReference>
<evidence type="ECO:0000256" key="1">
    <source>
        <dbReference type="ARBA" id="ARBA00004141"/>
    </source>
</evidence>
<dbReference type="PROSITE" id="PS50850">
    <property type="entry name" value="MFS"/>
    <property type="match status" value="1"/>
</dbReference>
<dbReference type="GO" id="GO:0016020">
    <property type="term" value="C:membrane"/>
    <property type="evidence" value="ECO:0007669"/>
    <property type="project" value="UniProtKB-SubCell"/>
</dbReference>
<feature type="transmembrane region" description="Helical" evidence="8">
    <location>
        <begin position="94"/>
        <end position="113"/>
    </location>
</feature>
<evidence type="ECO:0000256" key="8">
    <source>
        <dbReference type="SAM" id="Phobius"/>
    </source>
</evidence>
<feature type="transmembrane region" description="Helical" evidence="8">
    <location>
        <begin position="63"/>
        <end position="87"/>
    </location>
</feature>
<evidence type="ECO:0000256" key="4">
    <source>
        <dbReference type="ARBA" id="ARBA00022692"/>
    </source>
</evidence>
<dbReference type="AlphaFoldDB" id="A0A9W9VX88"/>
<dbReference type="PRINTS" id="PR00171">
    <property type="entry name" value="SUGRTRNSPORT"/>
</dbReference>
<accession>A0A9W9VX88</accession>
<evidence type="ECO:0000256" key="6">
    <source>
        <dbReference type="ARBA" id="ARBA00023136"/>
    </source>
</evidence>
<evidence type="ECO:0000256" key="3">
    <source>
        <dbReference type="ARBA" id="ARBA00022448"/>
    </source>
</evidence>
<feature type="transmembrane region" description="Helical" evidence="8">
    <location>
        <begin position="287"/>
        <end position="309"/>
    </location>
</feature>
<evidence type="ECO:0000313" key="10">
    <source>
        <dbReference type="EMBL" id="KAJ5391082.1"/>
    </source>
</evidence>
<dbReference type="SUPFAM" id="SSF103473">
    <property type="entry name" value="MFS general substrate transporter"/>
    <property type="match status" value="1"/>
</dbReference>
<feature type="transmembrane region" description="Helical" evidence="8">
    <location>
        <begin position="20"/>
        <end position="43"/>
    </location>
</feature>
<evidence type="ECO:0000256" key="2">
    <source>
        <dbReference type="ARBA" id="ARBA00010992"/>
    </source>
</evidence>
<feature type="transmembrane region" description="Helical" evidence="8">
    <location>
        <begin position="119"/>
        <end position="141"/>
    </location>
</feature>
<dbReference type="PANTHER" id="PTHR48022">
    <property type="entry name" value="PLASTIDIC GLUCOSE TRANSPORTER 4"/>
    <property type="match status" value="1"/>
</dbReference>
<keyword evidence="6 8" id="KW-0472">Membrane</keyword>
<dbReference type="GO" id="GO:0005351">
    <property type="term" value="F:carbohydrate:proton symporter activity"/>
    <property type="evidence" value="ECO:0007669"/>
    <property type="project" value="TreeGrafter"/>
</dbReference>
<keyword evidence="4 8" id="KW-0812">Transmembrane</keyword>
<feature type="transmembrane region" description="Helical" evidence="8">
    <location>
        <begin position="461"/>
        <end position="481"/>
    </location>
</feature>
<dbReference type="FunFam" id="1.20.1250.20:FF:000026">
    <property type="entry name" value="MFS quinate transporter QutD"/>
    <property type="match status" value="1"/>
</dbReference>
<dbReference type="Pfam" id="PF00083">
    <property type="entry name" value="Sugar_tr"/>
    <property type="match status" value="1"/>
</dbReference>
<comment type="caution">
    <text evidence="10">The sequence shown here is derived from an EMBL/GenBank/DDBJ whole genome shotgun (WGS) entry which is preliminary data.</text>
</comment>
<dbReference type="InterPro" id="IPR020846">
    <property type="entry name" value="MFS_dom"/>
</dbReference>
<dbReference type="GeneID" id="81370189"/>
<comment type="similarity">
    <text evidence="2 7">Belongs to the major facilitator superfamily. Sugar transporter (TC 2.A.1.1) family.</text>
</comment>
<dbReference type="EMBL" id="JAPZBU010000008">
    <property type="protein sequence ID" value="KAJ5391082.1"/>
    <property type="molecule type" value="Genomic_DNA"/>
</dbReference>
<name>A0A9W9VX88_9EURO</name>
<feature type="transmembrane region" description="Helical" evidence="8">
    <location>
        <begin position="353"/>
        <end position="371"/>
    </location>
</feature>
<feature type="transmembrane region" description="Helical" evidence="8">
    <location>
        <begin position="431"/>
        <end position="455"/>
    </location>
</feature>
<keyword evidence="5 8" id="KW-1133">Transmembrane helix</keyword>
<protein>
    <recommendedName>
        <fullName evidence="9">Major facilitator superfamily (MFS) profile domain-containing protein</fullName>
    </recommendedName>
</protein>
<comment type="subcellular location">
    <subcellularLocation>
        <location evidence="1">Membrane</location>
        <topology evidence="1">Multi-pass membrane protein</topology>
    </subcellularLocation>
</comment>
<dbReference type="InterPro" id="IPR050360">
    <property type="entry name" value="MFS_Sugar_Transporters"/>
</dbReference>
<reference evidence="10" key="2">
    <citation type="journal article" date="2023" name="IMA Fungus">
        <title>Comparative genomic study of the Penicillium genus elucidates a diverse pangenome and 15 lateral gene transfer events.</title>
        <authorList>
            <person name="Petersen C."/>
            <person name="Sorensen T."/>
            <person name="Nielsen M.R."/>
            <person name="Sondergaard T.E."/>
            <person name="Sorensen J.L."/>
            <person name="Fitzpatrick D.A."/>
            <person name="Frisvad J.C."/>
            <person name="Nielsen K.L."/>
        </authorList>
    </citation>
    <scope>NUCLEOTIDE SEQUENCE</scope>
    <source>
        <strain evidence="10">IBT 29677</strain>
    </source>
</reference>
<evidence type="ECO:0000313" key="11">
    <source>
        <dbReference type="Proteomes" id="UP001147747"/>
    </source>
</evidence>